<gene>
    <name evidence="10" type="primary">tolR</name>
    <name evidence="11" type="ORF">SAMN05216602_3634</name>
</gene>
<dbReference type="GO" id="GO:0005886">
    <property type="term" value="C:plasma membrane"/>
    <property type="evidence" value="ECO:0007669"/>
    <property type="project" value="UniProtKB-SubCell"/>
</dbReference>
<dbReference type="RefSeq" id="WP_074887260.1">
    <property type="nucleotide sequence ID" value="NZ_FORC01000004.1"/>
</dbReference>
<feature type="transmembrane region" description="Helical" evidence="10">
    <location>
        <begin position="20"/>
        <end position="39"/>
    </location>
</feature>
<keyword evidence="4 10" id="KW-0997">Cell inner membrane</keyword>
<evidence type="ECO:0000256" key="6">
    <source>
        <dbReference type="ARBA" id="ARBA00022692"/>
    </source>
</evidence>
<keyword evidence="5 10" id="KW-0132">Cell division</keyword>
<evidence type="ECO:0000313" key="11">
    <source>
        <dbReference type="EMBL" id="SFJ04690.1"/>
    </source>
</evidence>
<dbReference type="GO" id="GO:0051301">
    <property type="term" value="P:cell division"/>
    <property type="evidence" value="ECO:0007669"/>
    <property type="project" value="UniProtKB-UniRule"/>
</dbReference>
<evidence type="ECO:0000256" key="10">
    <source>
        <dbReference type="HAMAP-Rule" id="MF_02203"/>
    </source>
</evidence>
<evidence type="ECO:0000256" key="2">
    <source>
        <dbReference type="ARBA" id="ARBA00005811"/>
    </source>
</evidence>
<evidence type="ECO:0000256" key="3">
    <source>
        <dbReference type="ARBA" id="ARBA00022475"/>
    </source>
</evidence>
<dbReference type="Gene3D" id="3.30.420.270">
    <property type="match status" value="1"/>
</dbReference>
<dbReference type="EMBL" id="FORC01000004">
    <property type="protein sequence ID" value="SFJ04690.1"/>
    <property type="molecule type" value="Genomic_DNA"/>
</dbReference>
<evidence type="ECO:0000256" key="9">
    <source>
        <dbReference type="ARBA" id="ARBA00023306"/>
    </source>
</evidence>
<dbReference type="OrthoDB" id="9798629at2"/>
<keyword evidence="7 10" id="KW-1133">Transmembrane helix</keyword>
<keyword evidence="9 10" id="KW-0131">Cell cycle</keyword>
<comment type="function">
    <text evidence="10">Part of the Tol-Pal system, which plays a role in outer membrane invagination during cell division and is important for maintaining outer membrane integrity.</text>
</comment>
<reference evidence="12" key="1">
    <citation type="submission" date="2016-10" db="EMBL/GenBank/DDBJ databases">
        <authorList>
            <person name="Varghese N."/>
            <person name="Submissions S."/>
        </authorList>
    </citation>
    <scope>NUCLEOTIDE SEQUENCE [LARGE SCALE GENOMIC DNA]</scope>
    <source>
        <strain evidence="12">LMG 22563</strain>
    </source>
</reference>
<keyword evidence="3 10" id="KW-1003">Cell membrane</keyword>
<sequence length="147" mass="15928">MLVRPKHKHGLKAEMNVVPYIDVMLVLLVIFMVTAPMLVQGVQIELPKVAAEALPTPGEQRIVTLSVKEDGSFYWNLGSEVNIEAQTDSAVDKDEMREKIAALVAASPDTQVYVRADQNADYASVVAGIAELQRGGVSRLGLITEAP</sequence>
<evidence type="ECO:0000313" key="12">
    <source>
        <dbReference type="Proteomes" id="UP000183018"/>
    </source>
</evidence>
<dbReference type="AlphaFoldDB" id="A0A1I3N6M6"/>
<protein>
    <recommendedName>
        <fullName evidence="10">Tol-Pal system protein TolR</fullName>
    </recommendedName>
</protein>
<comment type="subcellular location">
    <subcellularLocation>
        <location evidence="10">Cell inner membrane</location>
        <topology evidence="10">Single-pass membrane protein</topology>
    </subcellularLocation>
    <subcellularLocation>
        <location evidence="1">Cell membrane</location>
        <topology evidence="1">Single-pass membrane protein</topology>
    </subcellularLocation>
</comment>
<keyword evidence="6 10" id="KW-0812">Transmembrane</keyword>
<evidence type="ECO:0000256" key="7">
    <source>
        <dbReference type="ARBA" id="ARBA00022989"/>
    </source>
</evidence>
<organism evidence="11 12">
    <name type="scientific">Phytopseudomonas argentinensis</name>
    <dbReference type="NCBI Taxonomy" id="289370"/>
    <lineage>
        <taxon>Bacteria</taxon>
        <taxon>Pseudomonadati</taxon>
        <taxon>Pseudomonadota</taxon>
        <taxon>Gammaproteobacteria</taxon>
        <taxon>Pseudomonadales</taxon>
        <taxon>Pseudomonadaceae</taxon>
        <taxon>Phytopseudomonas</taxon>
    </lineage>
</organism>
<accession>A0A1I3N6M6</accession>
<name>A0A1I3N6M6_9GAMM</name>
<evidence type="ECO:0000256" key="8">
    <source>
        <dbReference type="ARBA" id="ARBA00023136"/>
    </source>
</evidence>
<dbReference type="GO" id="GO:0015031">
    <property type="term" value="P:protein transport"/>
    <property type="evidence" value="ECO:0007669"/>
    <property type="project" value="InterPro"/>
</dbReference>
<dbReference type="HAMAP" id="MF_02203">
    <property type="entry name" value="TolR"/>
    <property type="match status" value="1"/>
</dbReference>
<dbReference type="Proteomes" id="UP000183018">
    <property type="component" value="Unassembled WGS sequence"/>
</dbReference>
<evidence type="ECO:0000256" key="1">
    <source>
        <dbReference type="ARBA" id="ARBA00004162"/>
    </source>
</evidence>
<evidence type="ECO:0000256" key="5">
    <source>
        <dbReference type="ARBA" id="ARBA00022618"/>
    </source>
</evidence>
<keyword evidence="8 10" id="KW-0472">Membrane</keyword>
<dbReference type="NCBIfam" id="TIGR02801">
    <property type="entry name" value="tolR"/>
    <property type="match status" value="1"/>
</dbReference>
<dbReference type="PANTHER" id="PTHR30558">
    <property type="entry name" value="EXBD MEMBRANE COMPONENT OF PMF-DRIVEN MACROMOLECULE IMPORT SYSTEM"/>
    <property type="match status" value="1"/>
</dbReference>
<dbReference type="STRING" id="289370.SAMN05216602_3634"/>
<evidence type="ECO:0000256" key="4">
    <source>
        <dbReference type="ARBA" id="ARBA00022519"/>
    </source>
</evidence>
<dbReference type="PANTHER" id="PTHR30558:SF7">
    <property type="entry name" value="TOL-PAL SYSTEM PROTEIN TOLR"/>
    <property type="match status" value="1"/>
</dbReference>
<keyword evidence="12" id="KW-1185">Reference proteome</keyword>
<dbReference type="InterPro" id="IPR014168">
    <property type="entry name" value="Tol-Pal_TolR"/>
</dbReference>
<comment type="subunit">
    <text evidence="10">The Tol-Pal system is composed of five core proteins: the inner membrane proteins TolA, TolQ and TolR, the periplasmic protein TolB and the outer membrane protein Pal. They form a network linking the inner and outer membranes and the peptidoglycan layer.</text>
</comment>
<comment type="similarity">
    <text evidence="2 10">Belongs to the ExbD/TolR family.</text>
</comment>
<dbReference type="InterPro" id="IPR003400">
    <property type="entry name" value="ExbD"/>
</dbReference>
<dbReference type="GO" id="GO:0022857">
    <property type="term" value="F:transmembrane transporter activity"/>
    <property type="evidence" value="ECO:0007669"/>
    <property type="project" value="InterPro"/>
</dbReference>
<dbReference type="Pfam" id="PF02472">
    <property type="entry name" value="ExbD"/>
    <property type="match status" value="1"/>
</dbReference>
<proteinExistence type="inferred from homology"/>